<keyword evidence="4" id="KW-0969">Cilium</keyword>
<evidence type="ECO:0000256" key="5">
    <source>
        <dbReference type="ARBA" id="ARBA00023273"/>
    </source>
</evidence>
<evidence type="ECO:0000313" key="8">
    <source>
        <dbReference type="Proteomes" id="UP000604046"/>
    </source>
</evidence>
<protein>
    <recommendedName>
        <fullName evidence="6">BART domain-containing protein</fullName>
    </recommendedName>
</protein>
<proteinExistence type="predicted"/>
<evidence type="ECO:0000259" key="6">
    <source>
        <dbReference type="Pfam" id="PF11527"/>
    </source>
</evidence>
<sequence>MGDGADQLLERLSSLAPGGSSLEPVLKAFHEDCFQWEVQQFVADRAAFFTVTCADGSHPLVWTQYHDEYKGLFETHLNKVLHSLDIDVVEFTSFCEWLRVNADIFEDDTEGLYPFLQTVTASLDYNAFLAVVFAEVRRQRGETEATHADLDVQVPEGMAPGQPVVVEYLGAHYELTIPVGYEPGMVFRTCVAL</sequence>
<dbReference type="EMBL" id="CAJNDS010002499">
    <property type="protein sequence ID" value="CAE7500017.1"/>
    <property type="molecule type" value="Genomic_DNA"/>
</dbReference>
<dbReference type="Gene3D" id="1.20.1520.10">
    <property type="entry name" value="ADP-ribosylation factor-like 2-binding protein, domain"/>
    <property type="match status" value="1"/>
</dbReference>
<gene>
    <name evidence="7" type="ORF">SNAT2548_LOCUS28002</name>
</gene>
<evidence type="ECO:0000256" key="1">
    <source>
        <dbReference type="ARBA" id="ARBA00004138"/>
    </source>
</evidence>
<dbReference type="GO" id="GO:0005737">
    <property type="term" value="C:cytoplasm"/>
    <property type="evidence" value="ECO:0007669"/>
    <property type="project" value="UniProtKB-SubCell"/>
</dbReference>
<comment type="caution">
    <text evidence="7">The sequence shown here is derived from an EMBL/GenBank/DDBJ whole genome shotgun (WGS) entry which is preliminary data.</text>
</comment>
<name>A0A812SS25_9DINO</name>
<evidence type="ECO:0000256" key="2">
    <source>
        <dbReference type="ARBA" id="ARBA00004496"/>
    </source>
</evidence>
<dbReference type="Pfam" id="PF11527">
    <property type="entry name" value="ARL2_Bind_BART"/>
    <property type="match status" value="1"/>
</dbReference>
<comment type="subcellular location">
    <subcellularLocation>
        <location evidence="1">Cell projection</location>
        <location evidence="1">Cilium</location>
    </subcellularLocation>
    <subcellularLocation>
        <location evidence="2">Cytoplasm</location>
    </subcellularLocation>
</comment>
<accession>A0A812SS25</accession>
<feature type="domain" description="BART" evidence="6">
    <location>
        <begin position="24"/>
        <end position="131"/>
    </location>
</feature>
<dbReference type="InterPro" id="IPR023379">
    <property type="entry name" value="BART_dom"/>
</dbReference>
<keyword evidence="8" id="KW-1185">Reference proteome</keyword>
<dbReference type="GO" id="GO:0005929">
    <property type="term" value="C:cilium"/>
    <property type="evidence" value="ECO:0007669"/>
    <property type="project" value="UniProtKB-SubCell"/>
</dbReference>
<keyword evidence="5" id="KW-0966">Cell projection</keyword>
<evidence type="ECO:0000256" key="3">
    <source>
        <dbReference type="ARBA" id="ARBA00022490"/>
    </source>
</evidence>
<dbReference type="InterPro" id="IPR042541">
    <property type="entry name" value="BART_sf"/>
</dbReference>
<dbReference type="OrthoDB" id="432340at2759"/>
<dbReference type="AlphaFoldDB" id="A0A812SS25"/>
<evidence type="ECO:0000256" key="4">
    <source>
        <dbReference type="ARBA" id="ARBA00023069"/>
    </source>
</evidence>
<evidence type="ECO:0000313" key="7">
    <source>
        <dbReference type="EMBL" id="CAE7500017.1"/>
    </source>
</evidence>
<keyword evidence="3" id="KW-0963">Cytoplasm</keyword>
<dbReference type="Proteomes" id="UP000604046">
    <property type="component" value="Unassembled WGS sequence"/>
</dbReference>
<reference evidence="7" key="1">
    <citation type="submission" date="2021-02" db="EMBL/GenBank/DDBJ databases">
        <authorList>
            <person name="Dougan E. K."/>
            <person name="Rhodes N."/>
            <person name="Thang M."/>
            <person name="Chan C."/>
        </authorList>
    </citation>
    <scope>NUCLEOTIDE SEQUENCE</scope>
</reference>
<organism evidence="7 8">
    <name type="scientific">Symbiodinium natans</name>
    <dbReference type="NCBI Taxonomy" id="878477"/>
    <lineage>
        <taxon>Eukaryota</taxon>
        <taxon>Sar</taxon>
        <taxon>Alveolata</taxon>
        <taxon>Dinophyceae</taxon>
        <taxon>Suessiales</taxon>
        <taxon>Symbiodiniaceae</taxon>
        <taxon>Symbiodinium</taxon>
    </lineage>
</organism>